<dbReference type="InterPro" id="IPR036515">
    <property type="entry name" value="Transposase_17_sf"/>
</dbReference>
<dbReference type="Gene3D" id="3.30.70.1290">
    <property type="entry name" value="Transposase IS200-like"/>
    <property type="match status" value="1"/>
</dbReference>
<proteinExistence type="predicted"/>
<dbReference type="AlphaFoldDB" id="A0A101CCW3"/>
<organism evidence="2 3">
    <name type="scientific">Chryseobacterium aquaticum subsp. greenlandense</name>
    <dbReference type="NCBI Taxonomy" id="345663"/>
    <lineage>
        <taxon>Bacteria</taxon>
        <taxon>Pseudomonadati</taxon>
        <taxon>Bacteroidota</taxon>
        <taxon>Flavobacteriia</taxon>
        <taxon>Flavobacteriales</taxon>
        <taxon>Weeksellaceae</taxon>
        <taxon>Chryseobacterium group</taxon>
        <taxon>Chryseobacterium</taxon>
    </lineage>
</organism>
<name>A0A101CCW3_9FLAO</name>
<evidence type="ECO:0000313" key="3">
    <source>
        <dbReference type="Proteomes" id="UP000054388"/>
    </source>
</evidence>
<dbReference type="PANTHER" id="PTHR34322:SF2">
    <property type="entry name" value="TRANSPOSASE IS200-LIKE DOMAIN-CONTAINING PROTEIN"/>
    <property type="match status" value="1"/>
</dbReference>
<dbReference type="EMBL" id="LMAI01000021">
    <property type="protein sequence ID" value="KUJ53899.1"/>
    <property type="molecule type" value="Genomic_DNA"/>
</dbReference>
<feature type="domain" description="Transposase IS200-like" evidence="1">
    <location>
        <begin position="8"/>
        <end position="131"/>
    </location>
</feature>
<reference evidence="2 3" key="1">
    <citation type="submission" date="2015-10" db="EMBL/GenBank/DDBJ databases">
        <title>Genome sequence of Chryseobacterium greenlandense.</title>
        <authorList>
            <person name="Newman J."/>
            <person name="Fischer K."/>
            <person name="Miller J."/>
        </authorList>
    </citation>
    <scope>NUCLEOTIDE SEQUENCE [LARGE SCALE GENOMIC DNA]</scope>
    <source>
        <strain evidence="2 3">UMB34</strain>
    </source>
</reference>
<dbReference type="GO" id="GO:0004803">
    <property type="term" value="F:transposase activity"/>
    <property type="evidence" value="ECO:0007669"/>
    <property type="project" value="InterPro"/>
</dbReference>
<comment type="caution">
    <text evidence="2">The sequence shown here is derived from an EMBL/GenBank/DDBJ whole genome shotgun (WGS) entry which is preliminary data.</text>
</comment>
<dbReference type="SMART" id="SM01321">
    <property type="entry name" value="Y1_Tnp"/>
    <property type="match status" value="1"/>
</dbReference>
<evidence type="ECO:0000313" key="2">
    <source>
        <dbReference type="EMBL" id="KUJ53899.1"/>
    </source>
</evidence>
<dbReference type="GO" id="GO:0006313">
    <property type="term" value="P:DNA transposition"/>
    <property type="evidence" value="ECO:0007669"/>
    <property type="project" value="InterPro"/>
</dbReference>
<evidence type="ECO:0000259" key="1">
    <source>
        <dbReference type="SMART" id="SM01321"/>
    </source>
</evidence>
<protein>
    <submittedName>
        <fullName evidence="2">Transposase</fullName>
    </submittedName>
</protein>
<dbReference type="PANTHER" id="PTHR34322">
    <property type="entry name" value="TRANSPOSASE, Y1_TNP DOMAIN-CONTAINING"/>
    <property type="match status" value="1"/>
</dbReference>
<sequence>MINIENFEFDSVYHVFSHVNGKELIFREETNYHFFLKQLDKYILPVADIYSYCLLPNHFHLLLRFKNIDDIDIESEHQYLMKNFGNFLNSYAKAFNKKYNRKGALFLNAIKRKKITDEKYLLKILHYIHNNAVNHGFVIEINEWKHSSYKSYLNPEKKSKLNRTEIMQYFDSLDIFKNYHQSNIEYDFLNLE</sequence>
<dbReference type="GO" id="GO:0003677">
    <property type="term" value="F:DNA binding"/>
    <property type="evidence" value="ECO:0007669"/>
    <property type="project" value="InterPro"/>
</dbReference>
<dbReference type="InterPro" id="IPR002686">
    <property type="entry name" value="Transposase_17"/>
</dbReference>
<accession>A0A101CCW3</accession>
<dbReference type="SUPFAM" id="SSF143422">
    <property type="entry name" value="Transposase IS200-like"/>
    <property type="match status" value="1"/>
</dbReference>
<dbReference type="Proteomes" id="UP000054388">
    <property type="component" value="Unassembled WGS sequence"/>
</dbReference>
<dbReference type="RefSeq" id="WP_059138013.1">
    <property type="nucleotide sequence ID" value="NZ_LMAI01000021.1"/>
</dbReference>
<gene>
    <name evidence="2" type="ORF">AR686_18260</name>
</gene>